<evidence type="ECO:0000256" key="3">
    <source>
        <dbReference type="ARBA" id="ARBA00022679"/>
    </source>
</evidence>
<proteinExistence type="inferred from homology"/>
<dbReference type="CDD" id="cd06423">
    <property type="entry name" value="CESA_like"/>
    <property type="match status" value="1"/>
</dbReference>
<dbReference type="InterPro" id="IPR029044">
    <property type="entry name" value="Nucleotide-diphossugar_trans"/>
</dbReference>
<sequence length="400" mass="45821">MIVSSTLFWTLLVFYSILTVAGILYRSKPNTYKPLEQYPSVSIFIPAHNEGKVLAETLDAMVKLEYPGELIIYLLNDNSKDETGEIADFYASTFPRIKHIHVPPGKPSGKSRVLNYGLSISDSDYICVYDADNQPEPQALKLLVERAEQVPGAVGAVGYVWTVNETKNWLTRMIAMEFKVFQLLMQSGRWLMFKTGSLTGTNMLVSRETMIKNGGWDPYALAEDADLTMTITAAGGLLPIVPESRTWEQEPETFRVWLKQRTRWMEGNLYIIFKSLRKPSWFKGRTAAHSFHQLLVYVGFVLLLIISDIWFILGLLGKAGTDITTPLLILWFQSYLVYLMQLFSALTVDRSLTPMNMFIAVIMYFTYAQLFMVLLVRALYFQVKKAWKKEDVVWDKTVRF</sequence>
<comment type="caution">
    <text evidence="5">The sequence shown here is derived from an EMBL/GenBank/DDBJ whole genome shotgun (WGS) entry which is preliminary data.</text>
</comment>
<organism evidence="5 6">
    <name type="scientific">Paenibacillus sambharensis</name>
    <dbReference type="NCBI Taxonomy" id="1803190"/>
    <lineage>
        <taxon>Bacteria</taxon>
        <taxon>Bacillati</taxon>
        <taxon>Bacillota</taxon>
        <taxon>Bacilli</taxon>
        <taxon>Bacillales</taxon>
        <taxon>Paenibacillaceae</taxon>
        <taxon>Paenibacillus</taxon>
    </lineage>
</organism>
<feature type="transmembrane region" description="Helical" evidence="4">
    <location>
        <begin position="358"/>
        <end position="380"/>
    </location>
</feature>
<keyword evidence="4" id="KW-0472">Membrane</keyword>
<comment type="similarity">
    <text evidence="1">Belongs to the glycosyltransferase 2 family.</text>
</comment>
<evidence type="ECO:0000256" key="2">
    <source>
        <dbReference type="ARBA" id="ARBA00022676"/>
    </source>
</evidence>
<keyword evidence="3 5" id="KW-0808">Transferase</keyword>
<gene>
    <name evidence="5" type="ORF">DNH61_08860</name>
</gene>
<accession>A0A2W1LE29</accession>
<keyword evidence="4" id="KW-1133">Transmembrane helix</keyword>
<dbReference type="SUPFAM" id="SSF53448">
    <property type="entry name" value="Nucleotide-diphospho-sugar transferases"/>
    <property type="match status" value="1"/>
</dbReference>
<feature type="transmembrane region" description="Helical" evidence="4">
    <location>
        <begin position="6"/>
        <end position="25"/>
    </location>
</feature>
<keyword evidence="2" id="KW-0328">Glycosyltransferase</keyword>
<dbReference type="PANTHER" id="PTHR43630">
    <property type="entry name" value="POLY-BETA-1,6-N-ACETYL-D-GLUCOSAMINE SYNTHASE"/>
    <property type="match status" value="1"/>
</dbReference>
<evidence type="ECO:0000256" key="4">
    <source>
        <dbReference type="SAM" id="Phobius"/>
    </source>
</evidence>
<keyword evidence="4" id="KW-0812">Transmembrane</keyword>
<evidence type="ECO:0000313" key="5">
    <source>
        <dbReference type="EMBL" id="PZD96330.1"/>
    </source>
</evidence>
<protein>
    <submittedName>
        <fullName evidence="5">Glycosyltransferase family 2 protein</fullName>
    </submittedName>
</protein>
<dbReference type="GO" id="GO:0016757">
    <property type="term" value="F:glycosyltransferase activity"/>
    <property type="evidence" value="ECO:0007669"/>
    <property type="project" value="UniProtKB-KW"/>
</dbReference>
<evidence type="ECO:0000313" key="6">
    <source>
        <dbReference type="Proteomes" id="UP000249522"/>
    </source>
</evidence>
<dbReference type="Pfam" id="PF13641">
    <property type="entry name" value="Glyco_tranf_2_3"/>
    <property type="match status" value="1"/>
</dbReference>
<dbReference type="AlphaFoldDB" id="A0A2W1LE29"/>
<keyword evidence="6" id="KW-1185">Reference proteome</keyword>
<dbReference type="Gene3D" id="3.90.550.10">
    <property type="entry name" value="Spore Coat Polysaccharide Biosynthesis Protein SpsA, Chain A"/>
    <property type="match status" value="1"/>
</dbReference>
<feature type="transmembrane region" description="Helical" evidence="4">
    <location>
        <begin position="328"/>
        <end position="346"/>
    </location>
</feature>
<dbReference type="PANTHER" id="PTHR43630:SF1">
    <property type="entry name" value="POLY-BETA-1,6-N-ACETYL-D-GLUCOSAMINE SYNTHASE"/>
    <property type="match status" value="1"/>
</dbReference>
<dbReference type="EMBL" id="QKRB01000041">
    <property type="protein sequence ID" value="PZD96330.1"/>
    <property type="molecule type" value="Genomic_DNA"/>
</dbReference>
<feature type="transmembrane region" description="Helical" evidence="4">
    <location>
        <begin position="294"/>
        <end position="316"/>
    </location>
</feature>
<dbReference type="OrthoDB" id="9766299at2"/>
<evidence type="ECO:0000256" key="1">
    <source>
        <dbReference type="ARBA" id="ARBA00006739"/>
    </source>
</evidence>
<dbReference type="RefSeq" id="WP_111146328.1">
    <property type="nucleotide sequence ID" value="NZ_QKRB01000041.1"/>
</dbReference>
<reference evidence="5 6" key="1">
    <citation type="submission" date="2018-06" db="EMBL/GenBank/DDBJ databases">
        <title>Paenibacillus imtechensis sp. nov.</title>
        <authorList>
            <person name="Pinnaka A.K."/>
            <person name="Singh H."/>
            <person name="Kaur M."/>
        </authorList>
    </citation>
    <scope>NUCLEOTIDE SEQUENCE [LARGE SCALE GENOMIC DNA]</scope>
    <source>
        <strain evidence="5 6">SMB1</strain>
    </source>
</reference>
<name>A0A2W1LE29_9BACL</name>
<dbReference type="Proteomes" id="UP000249522">
    <property type="component" value="Unassembled WGS sequence"/>
</dbReference>